<feature type="domain" description="SHSP" evidence="4">
    <location>
        <begin position="43"/>
        <end position="150"/>
    </location>
</feature>
<reference evidence="6" key="2">
    <citation type="journal article" date="2018" name="Plant J.">
        <title>The Sorghum bicolor reference genome: improved assembly, gene annotations, a transcriptome atlas, and signatures of genome organization.</title>
        <authorList>
            <person name="McCormick R.F."/>
            <person name="Truong S.K."/>
            <person name="Sreedasyam A."/>
            <person name="Jenkins J."/>
            <person name="Shu S."/>
            <person name="Sims D."/>
            <person name="Kennedy M."/>
            <person name="Amirebrahimi M."/>
            <person name="Weers B.D."/>
            <person name="McKinley B."/>
            <person name="Mattison A."/>
            <person name="Morishige D.T."/>
            <person name="Grimwood J."/>
            <person name="Schmutz J."/>
            <person name="Mullet J.E."/>
        </authorList>
    </citation>
    <scope>NUCLEOTIDE SEQUENCE [LARGE SCALE GENOMIC DNA]</scope>
    <source>
        <strain evidence="6">cv. BTx623</strain>
    </source>
</reference>
<organism evidence="5 6">
    <name type="scientific">Sorghum bicolor</name>
    <name type="common">Sorghum</name>
    <name type="synonym">Sorghum vulgare</name>
    <dbReference type="NCBI Taxonomy" id="4558"/>
    <lineage>
        <taxon>Eukaryota</taxon>
        <taxon>Viridiplantae</taxon>
        <taxon>Streptophyta</taxon>
        <taxon>Embryophyta</taxon>
        <taxon>Tracheophyta</taxon>
        <taxon>Spermatophyta</taxon>
        <taxon>Magnoliopsida</taxon>
        <taxon>Liliopsida</taxon>
        <taxon>Poales</taxon>
        <taxon>Poaceae</taxon>
        <taxon>PACMAD clade</taxon>
        <taxon>Panicoideae</taxon>
        <taxon>Andropogonodae</taxon>
        <taxon>Andropogoneae</taxon>
        <taxon>Sorghinae</taxon>
        <taxon>Sorghum</taxon>
    </lineage>
</organism>
<dbReference type="EMBL" id="CM000761">
    <property type="protein sequence ID" value="KXG36340.1"/>
    <property type="molecule type" value="Genomic_DNA"/>
</dbReference>
<comment type="similarity">
    <text evidence="2 3">Belongs to the small heat shock protein (HSP20) family.</text>
</comment>
<dbReference type="Proteomes" id="UP000000768">
    <property type="component" value="Chromosome 2"/>
</dbReference>
<dbReference type="GO" id="GO:0042542">
    <property type="term" value="P:response to hydrogen peroxide"/>
    <property type="evidence" value="ECO:0000318"/>
    <property type="project" value="GO_Central"/>
</dbReference>
<evidence type="ECO:0000256" key="2">
    <source>
        <dbReference type="PROSITE-ProRule" id="PRU00285"/>
    </source>
</evidence>
<evidence type="ECO:0000313" key="6">
    <source>
        <dbReference type="Proteomes" id="UP000000768"/>
    </source>
</evidence>
<dbReference type="GO" id="GO:0051082">
    <property type="term" value="F:unfolded protein binding"/>
    <property type="evidence" value="ECO:0000318"/>
    <property type="project" value="GO_Central"/>
</dbReference>
<dbReference type="PANTHER" id="PTHR11527">
    <property type="entry name" value="HEAT-SHOCK PROTEIN 20 FAMILY MEMBER"/>
    <property type="match status" value="1"/>
</dbReference>
<dbReference type="eggNOG" id="KOG0710">
    <property type="taxonomic scope" value="Eukaryota"/>
</dbReference>
<dbReference type="Pfam" id="PF00011">
    <property type="entry name" value="HSP20"/>
    <property type="match status" value="1"/>
</dbReference>
<dbReference type="InParanoid" id="A0A1B6QEK7"/>
<proteinExistence type="inferred from homology"/>
<dbReference type="FunCoup" id="A0A1B6QEK7">
    <property type="interactions" value="266"/>
</dbReference>
<protein>
    <recommendedName>
        <fullName evidence="4">SHSP domain-containing protein</fullName>
    </recommendedName>
</protein>
<dbReference type="STRING" id="4558.A0A1B6QEK7"/>
<dbReference type="GO" id="GO:0051259">
    <property type="term" value="P:protein complex oligomerization"/>
    <property type="evidence" value="ECO:0000318"/>
    <property type="project" value="GO_Central"/>
</dbReference>
<evidence type="ECO:0000259" key="4">
    <source>
        <dbReference type="PROSITE" id="PS01031"/>
    </source>
</evidence>
<name>A0A1B6QEK7_SORBI</name>
<sequence>MDYYYPMEMEEHPGFFRPAQLPWQWQWQWQWRLFSLLSSQPPELLPPRRPPANHVRWEETAAAHLFSASLPGVRKEEIRVEVEDARYLVIRTELDDDDDAGARSFGRKFRLPGMVDVDGIAAAYAHGVLTVTVPRMHTRARPVAGVLGAGPARDHAARAA</sequence>
<dbReference type="InterPro" id="IPR008978">
    <property type="entry name" value="HSP20-like_chaperone"/>
</dbReference>
<dbReference type="InterPro" id="IPR031107">
    <property type="entry name" value="Small_HSP"/>
</dbReference>
<evidence type="ECO:0000256" key="3">
    <source>
        <dbReference type="RuleBase" id="RU003616"/>
    </source>
</evidence>
<dbReference type="Gramene" id="KXG36340">
    <property type="protein sequence ID" value="KXG36340"/>
    <property type="gene ID" value="SORBI_3002G319100"/>
</dbReference>
<dbReference type="Gene3D" id="2.60.40.790">
    <property type="match status" value="1"/>
</dbReference>
<keyword evidence="1" id="KW-0346">Stress response</keyword>
<reference evidence="5 6" key="1">
    <citation type="journal article" date="2009" name="Nature">
        <title>The Sorghum bicolor genome and the diversification of grasses.</title>
        <authorList>
            <person name="Paterson A.H."/>
            <person name="Bowers J.E."/>
            <person name="Bruggmann R."/>
            <person name="Dubchak I."/>
            <person name="Grimwood J."/>
            <person name="Gundlach H."/>
            <person name="Haberer G."/>
            <person name="Hellsten U."/>
            <person name="Mitros T."/>
            <person name="Poliakov A."/>
            <person name="Schmutz J."/>
            <person name="Spannagl M."/>
            <person name="Tang H."/>
            <person name="Wang X."/>
            <person name="Wicker T."/>
            <person name="Bharti A.K."/>
            <person name="Chapman J."/>
            <person name="Feltus F.A."/>
            <person name="Gowik U."/>
            <person name="Grigoriev I.V."/>
            <person name="Lyons E."/>
            <person name="Maher C.A."/>
            <person name="Martis M."/>
            <person name="Narechania A."/>
            <person name="Otillar R.P."/>
            <person name="Penning B.W."/>
            <person name="Salamov A.A."/>
            <person name="Wang Y."/>
            <person name="Zhang L."/>
            <person name="Carpita N.C."/>
            <person name="Freeling M."/>
            <person name="Gingle A.R."/>
            <person name="Hash C.T."/>
            <person name="Keller B."/>
            <person name="Klein P."/>
            <person name="Kresovich S."/>
            <person name="McCann M.C."/>
            <person name="Ming R."/>
            <person name="Peterson D.G."/>
            <person name="Mehboob-ur-Rahman"/>
            <person name="Ware D."/>
            <person name="Westhoff P."/>
            <person name="Mayer K.F."/>
            <person name="Messing J."/>
            <person name="Rokhsar D.S."/>
        </authorList>
    </citation>
    <scope>NUCLEOTIDE SEQUENCE [LARGE SCALE GENOMIC DNA]</scope>
    <source>
        <strain evidence="6">cv. BTx623</strain>
    </source>
</reference>
<keyword evidence="6" id="KW-1185">Reference proteome</keyword>
<evidence type="ECO:0000256" key="1">
    <source>
        <dbReference type="ARBA" id="ARBA00023016"/>
    </source>
</evidence>
<gene>
    <name evidence="5" type="ORF">SORBI_3002G319100</name>
</gene>
<accession>A0A1B6QEK7</accession>
<dbReference type="InterPro" id="IPR002068">
    <property type="entry name" value="A-crystallin/Hsp20_dom"/>
</dbReference>
<dbReference type="GO" id="GO:0009408">
    <property type="term" value="P:response to heat"/>
    <property type="evidence" value="ECO:0000318"/>
    <property type="project" value="GO_Central"/>
</dbReference>
<evidence type="ECO:0000313" key="5">
    <source>
        <dbReference type="EMBL" id="KXG36340.1"/>
    </source>
</evidence>
<dbReference type="SUPFAM" id="SSF49764">
    <property type="entry name" value="HSP20-like chaperones"/>
    <property type="match status" value="1"/>
</dbReference>
<dbReference type="OMA" id="WQWRLFS"/>
<dbReference type="GO" id="GO:0009651">
    <property type="term" value="P:response to salt stress"/>
    <property type="evidence" value="ECO:0000318"/>
    <property type="project" value="GO_Central"/>
</dbReference>
<dbReference type="PROSITE" id="PS01031">
    <property type="entry name" value="SHSP"/>
    <property type="match status" value="1"/>
</dbReference>
<dbReference type="GO" id="GO:0006457">
    <property type="term" value="P:protein folding"/>
    <property type="evidence" value="ECO:0000318"/>
    <property type="project" value="GO_Central"/>
</dbReference>
<dbReference type="AlphaFoldDB" id="A0A1B6QEK7"/>